<evidence type="ECO:0000313" key="9">
    <source>
        <dbReference type="Proteomes" id="UP000317904"/>
    </source>
</evidence>
<dbReference type="RefSeq" id="WP_124724499.1">
    <property type="nucleotide sequence ID" value="NZ_CP034044.1"/>
</dbReference>
<comment type="similarity">
    <text evidence="1 4">Belongs to the pseudouridine synthase RsuA family.</text>
</comment>
<reference evidence="7 9" key="2">
    <citation type="submission" date="2019-06" db="EMBL/GenBank/DDBJ databases">
        <title>A comparative genomics study of ostrich specific Mycoplasmas.</title>
        <authorList>
            <person name="Botes A."/>
            <person name="Nel T."/>
        </authorList>
    </citation>
    <scope>NUCLEOTIDE SEQUENCE [LARGE SCALE GENOMIC DNA]</scope>
    <source>
        <strain evidence="7 9">Ms01</strain>
    </source>
</reference>
<dbReference type="SMART" id="SM00363">
    <property type="entry name" value="S4"/>
    <property type="match status" value="1"/>
</dbReference>
<dbReference type="InterPro" id="IPR020103">
    <property type="entry name" value="PsdUridine_synth_cat_dom_sf"/>
</dbReference>
<dbReference type="InterPro" id="IPR006145">
    <property type="entry name" value="PsdUridine_synth_RsuA/RluA"/>
</dbReference>
<reference evidence="6 8" key="1">
    <citation type="submission" date="2018-11" db="EMBL/GenBank/DDBJ databases">
        <title>Genome sequence of Mycoplasma struthionis sp. nov.</title>
        <authorList>
            <person name="Spergser J."/>
        </authorList>
    </citation>
    <scope>NUCLEOTIDE SEQUENCE [LARGE SCALE GENOMIC DNA]</scope>
    <source>
        <strain evidence="6 8">237IA</strain>
    </source>
</reference>
<evidence type="ECO:0000256" key="3">
    <source>
        <dbReference type="PROSITE-ProRule" id="PRU00182"/>
    </source>
</evidence>
<dbReference type="NCBIfam" id="TIGR00093">
    <property type="entry name" value="pseudouridine synthase"/>
    <property type="match status" value="1"/>
</dbReference>
<evidence type="ECO:0000256" key="1">
    <source>
        <dbReference type="ARBA" id="ARBA00008348"/>
    </source>
</evidence>
<dbReference type="EC" id="5.4.99.-" evidence="4"/>
<proteinExistence type="inferred from homology"/>
<sequence>MEEKIKVQKLLSELGICSRREGEKLIEKGLIKVNKQVVLLGDRCSRNDLIEINGKKVEIKKIKHEYYVLNKPRNCICTLKDPENRKTIYQVMNLKGHYFSVGRLDFNTTGVIIITNDGEFKNKLEHPSNNLKREYIVNLEKELDEKNLRYLNSNFVKLNGKYSKQIVKPIAPLKYSVTLWEGRNHHVKNLFLLVNNYVTSLHRKAYGSITDKNLKIGMFRALSEDEVNELKK</sequence>
<dbReference type="Pfam" id="PF01479">
    <property type="entry name" value="S4"/>
    <property type="match status" value="1"/>
</dbReference>
<dbReference type="InterPro" id="IPR020094">
    <property type="entry name" value="TruA/RsuA/RluB/E/F_N"/>
</dbReference>
<dbReference type="InterPro" id="IPR036986">
    <property type="entry name" value="S4_RNA-bd_sf"/>
</dbReference>
<dbReference type="Pfam" id="PF00849">
    <property type="entry name" value="PseudoU_synth_2"/>
    <property type="match status" value="1"/>
</dbReference>
<evidence type="ECO:0000313" key="8">
    <source>
        <dbReference type="Proteomes" id="UP000275883"/>
    </source>
</evidence>
<dbReference type="GO" id="GO:0120159">
    <property type="term" value="F:rRNA pseudouridine synthase activity"/>
    <property type="evidence" value="ECO:0007669"/>
    <property type="project" value="UniProtKB-ARBA"/>
</dbReference>
<dbReference type="Proteomes" id="UP000317904">
    <property type="component" value="Unassembled WGS sequence"/>
</dbReference>
<dbReference type="PANTHER" id="PTHR47683">
    <property type="entry name" value="PSEUDOURIDINE SYNTHASE FAMILY PROTEIN-RELATED"/>
    <property type="match status" value="1"/>
</dbReference>
<dbReference type="CDD" id="cd00165">
    <property type="entry name" value="S4"/>
    <property type="match status" value="1"/>
</dbReference>
<dbReference type="GO" id="GO:0000455">
    <property type="term" value="P:enzyme-directed rRNA pseudouridine synthesis"/>
    <property type="evidence" value="ECO:0007669"/>
    <property type="project" value="UniProtKB-ARBA"/>
</dbReference>
<dbReference type="EMBL" id="VFSY01000025">
    <property type="protein sequence ID" value="TPI01579.1"/>
    <property type="molecule type" value="Genomic_DNA"/>
</dbReference>
<name>A0A3G8LGL6_9MOLU</name>
<dbReference type="SUPFAM" id="SSF55174">
    <property type="entry name" value="Alpha-L RNA-binding motif"/>
    <property type="match status" value="1"/>
</dbReference>
<dbReference type="Gene3D" id="3.10.290.10">
    <property type="entry name" value="RNA-binding S4 domain"/>
    <property type="match status" value="1"/>
</dbReference>
<dbReference type="Proteomes" id="UP000275883">
    <property type="component" value="Chromosome"/>
</dbReference>
<dbReference type="AlphaFoldDB" id="A0A3G8LGL6"/>
<dbReference type="PANTHER" id="PTHR47683:SF2">
    <property type="entry name" value="RNA-BINDING S4 DOMAIN-CONTAINING PROTEIN"/>
    <property type="match status" value="1"/>
</dbReference>
<dbReference type="SUPFAM" id="SSF55120">
    <property type="entry name" value="Pseudouridine synthase"/>
    <property type="match status" value="1"/>
</dbReference>
<dbReference type="InterPro" id="IPR050343">
    <property type="entry name" value="RsuA_PseudoU_synthase"/>
</dbReference>
<accession>A0A3G8LGL6</accession>
<keyword evidence="8" id="KW-1185">Reference proteome</keyword>
<gene>
    <name evidence="6" type="ORF">EGN60_02475</name>
    <name evidence="7" type="ORF">FJM01_02360</name>
</gene>
<dbReference type="OrthoDB" id="9807213at2"/>
<dbReference type="Gene3D" id="3.30.70.1560">
    <property type="entry name" value="Alpha-L RNA-binding motif"/>
    <property type="match status" value="1"/>
</dbReference>
<organism evidence="6 8">
    <name type="scientific">Mycoplasma struthionis</name>
    <dbReference type="NCBI Taxonomy" id="538220"/>
    <lineage>
        <taxon>Bacteria</taxon>
        <taxon>Bacillati</taxon>
        <taxon>Mycoplasmatota</taxon>
        <taxon>Mollicutes</taxon>
        <taxon>Mycoplasmataceae</taxon>
        <taxon>Mycoplasma</taxon>
    </lineage>
</organism>
<evidence type="ECO:0000256" key="4">
    <source>
        <dbReference type="RuleBase" id="RU003887"/>
    </source>
</evidence>
<dbReference type="KEGG" id="mstr:EGN60_02475"/>
<dbReference type="GO" id="GO:0003723">
    <property type="term" value="F:RNA binding"/>
    <property type="evidence" value="ECO:0007669"/>
    <property type="project" value="UniProtKB-KW"/>
</dbReference>
<dbReference type="PROSITE" id="PS50889">
    <property type="entry name" value="S4"/>
    <property type="match status" value="1"/>
</dbReference>
<evidence type="ECO:0000313" key="7">
    <source>
        <dbReference type="EMBL" id="TPI01579.1"/>
    </source>
</evidence>
<dbReference type="InterPro" id="IPR042092">
    <property type="entry name" value="PsdUridine_s_RsuA/RluB/E/F_cat"/>
</dbReference>
<dbReference type="InterPro" id="IPR000748">
    <property type="entry name" value="PsdUridine_synth_RsuA/RluB/E/F"/>
</dbReference>
<dbReference type="InterPro" id="IPR018496">
    <property type="entry name" value="PsdUridine_synth_RsuA/RluB_CS"/>
</dbReference>
<dbReference type="EMBL" id="CP034044">
    <property type="protein sequence ID" value="AZG68806.1"/>
    <property type="molecule type" value="Genomic_DNA"/>
</dbReference>
<feature type="domain" description="RNA-binding S4" evidence="5">
    <location>
        <begin position="5"/>
        <end position="63"/>
    </location>
</feature>
<keyword evidence="2 4" id="KW-0413">Isomerase</keyword>
<dbReference type="Gene3D" id="3.30.70.580">
    <property type="entry name" value="Pseudouridine synthase I, catalytic domain, N-terminal subdomain"/>
    <property type="match status" value="1"/>
</dbReference>
<keyword evidence="3" id="KW-0694">RNA-binding</keyword>
<protein>
    <recommendedName>
        <fullName evidence="4">Pseudouridine synthase</fullName>
        <ecNumber evidence="4">5.4.99.-</ecNumber>
    </recommendedName>
</protein>
<accession>A0A502M1N6</accession>
<dbReference type="PROSITE" id="PS01149">
    <property type="entry name" value="PSI_RSU"/>
    <property type="match status" value="1"/>
</dbReference>
<evidence type="ECO:0000256" key="2">
    <source>
        <dbReference type="ARBA" id="ARBA00023235"/>
    </source>
</evidence>
<dbReference type="InterPro" id="IPR002942">
    <property type="entry name" value="S4_RNA-bd"/>
</dbReference>
<evidence type="ECO:0000259" key="5">
    <source>
        <dbReference type="SMART" id="SM00363"/>
    </source>
</evidence>
<evidence type="ECO:0000313" key="6">
    <source>
        <dbReference type="EMBL" id="AZG68806.1"/>
    </source>
</evidence>